<reference evidence="1" key="2">
    <citation type="journal article" date="2023" name="Int. J. Mol. Sci.">
        <title>De Novo Assembly and Annotation of 11 Diverse Shrub Willow (Salix) Genomes Reveals Novel Gene Organization in Sex-Linked Regions.</title>
        <authorList>
            <person name="Hyden B."/>
            <person name="Feng K."/>
            <person name="Yates T.B."/>
            <person name="Jawdy S."/>
            <person name="Cereghino C."/>
            <person name="Smart L.B."/>
            <person name="Muchero W."/>
        </authorList>
    </citation>
    <scope>NUCLEOTIDE SEQUENCE</scope>
    <source>
        <tissue evidence="1">Shoot tip</tissue>
    </source>
</reference>
<gene>
    <name evidence="1" type="ORF">OIU77_031441</name>
</gene>
<accession>A0ABQ9BFT9</accession>
<proteinExistence type="predicted"/>
<protein>
    <submittedName>
        <fullName evidence="1">Uncharacterized protein</fullName>
    </submittedName>
</protein>
<evidence type="ECO:0000313" key="1">
    <source>
        <dbReference type="EMBL" id="KAJ6383016.1"/>
    </source>
</evidence>
<evidence type="ECO:0000313" key="2">
    <source>
        <dbReference type="Proteomes" id="UP001141253"/>
    </source>
</evidence>
<dbReference type="EMBL" id="JAPFFI010000009">
    <property type="protein sequence ID" value="KAJ6383016.1"/>
    <property type="molecule type" value="Genomic_DNA"/>
</dbReference>
<organism evidence="1 2">
    <name type="scientific">Salix suchowensis</name>
    <dbReference type="NCBI Taxonomy" id="1278906"/>
    <lineage>
        <taxon>Eukaryota</taxon>
        <taxon>Viridiplantae</taxon>
        <taxon>Streptophyta</taxon>
        <taxon>Embryophyta</taxon>
        <taxon>Tracheophyta</taxon>
        <taxon>Spermatophyta</taxon>
        <taxon>Magnoliopsida</taxon>
        <taxon>eudicotyledons</taxon>
        <taxon>Gunneridae</taxon>
        <taxon>Pentapetalae</taxon>
        <taxon>rosids</taxon>
        <taxon>fabids</taxon>
        <taxon>Malpighiales</taxon>
        <taxon>Salicaceae</taxon>
        <taxon>Saliceae</taxon>
        <taxon>Salix</taxon>
    </lineage>
</organism>
<comment type="caution">
    <text evidence="1">The sequence shown here is derived from an EMBL/GenBank/DDBJ whole genome shotgun (WGS) entry which is preliminary data.</text>
</comment>
<name>A0ABQ9BFT9_9ROSI</name>
<dbReference type="Proteomes" id="UP001141253">
    <property type="component" value="Chromosome 6"/>
</dbReference>
<sequence>MLNIPTSSIDVCCCRCIADTAVSHCFALARLLVPEELNPYLCRAISQHMQEDTNRMSSTDSVSILRQILFKRLCIPCFNYVHAHLVQCLNRLVYGAAFLVIVRVMEPRTPVTKI</sequence>
<keyword evidence="2" id="KW-1185">Reference proteome</keyword>
<reference evidence="1" key="1">
    <citation type="submission" date="2022-10" db="EMBL/GenBank/DDBJ databases">
        <authorList>
            <person name="Hyden B.L."/>
            <person name="Feng K."/>
            <person name="Yates T."/>
            <person name="Jawdy S."/>
            <person name="Smart L.B."/>
            <person name="Muchero W."/>
        </authorList>
    </citation>
    <scope>NUCLEOTIDE SEQUENCE</scope>
    <source>
        <tissue evidence="1">Shoot tip</tissue>
    </source>
</reference>